<feature type="region of interest" description="Disordered" evidence="16">
    <location>
        <begin position="367"/>
        <end position="421"/>
    </location>
</feature>
<keyword evidence="19" id="KW-1185">Reference proteome</keyword>
<dbReference type="InterPro" id="IPR000742">
    <property type="entry name" value="EGF"/>
</dbReference>
<dbReference type="InterPro" id="IPR036383">
    <property type="entry name" value="TSP1_rpt_sf"/>
</dbReference>
<feature type="domain" description="Peptidase M12A" evidence="18">
    <location>
        <begin position="454"/>
        <end position="653"/>
    </location>
</feature>
<sequence>MIDGTDSGDGGDRAACTGGKCGQRAHKPVGVPVYGLTRRSRRAPNPRRSPADRACRRSPRPSPAAGADHGLSQPSLGTRVRLYLTIGGRQQALDCLPVSLDDVSFSLCHCHWWADHFTQTESSFATLIVGERVCAFRHPQSNRRSAVGCASSRRRGLLSISSDANTALLGCFGRVIAAERAGSFHMHEAAIDDKETVAPEDRRHIKWPLYYKAMTFGQSPFEKAHVADYLQKMQQLASERFSTSGDDGVVVNNCGDRVTRPPLAKDERAACTSLADHGILSRLTASSLSRVSGRSDETPPANPMDERISGVRHCVPLTLAGTATCFDWSFLSPLWGGVFFALVATPRMRKAAAACISDGIKIAGVEDARRRPTSRDHSRLLDDQVPIDRSKPPSRIADKARIAPGRFVDDPSPPKHSPEEKGVHFEGDIVLFEGQAKAMYEHTLHETDRRQKRKFIGPAPRRWDVRRPIEYSFDGSHTTREQRIVELALEHWHNITCLNFVRNDNEPSGNRIVFTDVDGCASNVGRHPLGEPQFVSLAPECMRLGVIAHEVAHALGFWHEQSRPDRDQYVDVKWENIDRDSKGQFLKEQPADVDNAGIAYDYGSIMHYRSKAFARFDDLFTINTNIADYQKTIGQRDQLSFNDIRLMNTIYCSSSCPTQLPCQRGGYTDPRRCDRCRCPDGFTGQLCDSVMPGYGAECGGRLTVGAGWTTIKSPGYPNEFKEGQECSWLLVAPQSQHVELQFYGQFEMYCKARHSLCMDYVEIRNSTDFANTGMRYCCYGTPTSTVFSSTEDMLLLFRSFYRGGRGFQVRARAVQSSGTWGAWGSWSICSGSCGACGVRTRTRQCQEGFVCLGSTTESQPCNENPCELCPKQRYETSACGGFLGLIRGVRCKVERTVYEPCEKPCCPGFVLSNGVCKKQ</sequence>
<reference evidence="20" key="1">
    <citation type="submission" date="2022-11" db="UniProtKB">
        <authorList>
            <consortium name="WormBaseParasite"/>
        </authorList>
    </citation>
    <scope>IDENTIFICATION</scope>
</reference>
<dbReference type="GO" id="GO:0008270">
    <property type="term" value="F:zinc ion binding"/>
    <property type="evidence" value="ECO:0007669"/>
    <property type="project" value="UniProtKB-UniRule"/>
</dbReference>
<dbReference type="AlphaFoldDB" id="A0A914V2T7"/>
<comment type="caution">
    <text evidence="13">Lacks conserved residue(s) required for the propagation of feature annotation.</text>
</comment>
<evidence type="ECO:0000256" key="14">
    <source>
        <dbReference type="PROSITE-ProRule" id="PRU01211"/>
    </source>
</evidence>
<dbReference type="CDD" id="cd00041">
    <property type="entry name" value="CUB"/>
    <property type="match status" value="1"/>
</dbReference>
<comment type="cofactor">
    <cofactor evidence="14 15">
        <name>Zn(2+)</name>
        <dbReference type="ChEBI" id="CHEBI:29105"/>
    </cofactor>
    <text evidence="14 15">Binds 1 zinc ion per subunit.</text>
</comment>
<dbReference type="GO" id="GO:0006508">
    <property type="term" value="P:proteolysis"/>
    <property type="evidence" value="ECO:0007669"/>
    <property type="project" value="UniProtKB-KW"/>
</dbReference>
<evidence type="ECO:0000259" key="17">
    <source>
        <dbReference type="PROSITE" id="PS01180"/>
    </source>
</evidence>
<evidence type="ECO:0000256" key="8">
    <source>
        <dbReference type="ARBA" id="ARBA00022801"/>
    </source>
</evidence>
<dbReference type="Pfam" id="PF00431">
    <property type="entry name" value="CUB"/>
    <property type="match status" value="1"/>
</dbReference>
<dbReference type="InterPro" id="IPR000859">
    <property type="entry name" value="CUB_dom"/>
</dbReference>
<evidence type="ECO:0000256" key="16">
    <source>
        <dbReference type="SAM" id="MobiDB-lite"/>
    </source>
</evidence>
<dbReference type="PANTHER" id="PTHR10127">
    <property type="entry name" value="DISCOIDIN, CUB, EGF, LAMININ , AND ZINC METALLOPROTEASE DOMAIN CONTAINING"/>
    <property type="match status" value="1"/>
</dbReference>
<keyword evidence="2" id="KW-0964">Secreted</keyword>
<dbReference type="EC" id="3.4.24.-" evidence="15"/>
<evidence type="ECO:0000256" key="5">
    <source>
        <dbReference type="ARBA" id="ARBA00022685"/>
    </source>
</evidence>
<evidence type="ECO:0000256" key="10">
    <source>
        <dbReference type="ARBA" id="ARBA00023049"/>
    </source>
</evidence>
<dbReference type="SMART" id="SM00042">
    <property type="entry name" value="CUB"/>
    <property type="match status" value="1"/>
</dbReference>
<keyword evidence="6 14" id="KW-0479">Metal-binding</keyword>
<dbReference type="Gene3D" id="2.20.100.10">
    <property type="entry name" value="Thrombospondin type-1 (TSP1) repeat"/>
    <property type="match status" value="1"/>
</dbReference>
<feature type="binding site" evidence="14">
    <location>
        <position position="559"/>
    </location>
    <ligand>
        <name>Zn(2+)</name>
        <dbReference type="ChEBI" id="CHEBI:29105"/>
        <note>catalytic</note>
    </ligand>
</feature>
<dbReference type="PANTHER" id="PTHR10127:SF813">
    <property type="entry name" value="ZINC METALLOPROTEINASE DPY-31"/>
    <property type="match status" value="1"/>
</dbReference>
<feature type="region of interest" description="Disordered" evidence="16">
    <location>
        <begin position="32"/>
        <end position="73"/>
    </location>
</feature>
<accession>A0A914V2T7</accession>
<keyword evidence="5" id="KW-0165">Cleavage on pair of basic residues</keyword>
<dbReference type="InterPro" id="IPR006026">
    <property type="entry name" value="Peptidase_Metallo"/>
</dbReference>
<dbReference type="GO" id="GO:0004222">
    <property type="term" value="F:metalloendopeptidase activity"/>
    <property type="evidence" value="ECO:0007669"/>
    <property type="project" value="UniProtKB-UniRule"/>
</dbReference>
<dbReference type="PROSITE" id="PS01186">
    <property type="entry name" value="EGF_2"/>
    <property type="match status" value="1"/>
</dbReference>
<proteinExistence type="predicted"/>
<dbReference type="InterPro" id="IPR024079">
    <property type="entry name" value="MetalloPept_cat_dom_sf"/>
</dbReference>
<evidence type="ECO:0000256" key="12">
    <source>
        <dbReference type="ARBA" id="ARBA00023180"/>
    </source>
</evidence>
<feature type="domain" description="CUB" evidence="17">
    <location>
        <begin position="698"/>
        <end position="814"/>
    </location>
</feature>
<comment type="subcellular location">
    <subcellularLocation>
        <location evidence="1">Secreted</location>
    </subcellularLocation>
</comment>
<dbReference type="InterPro" id="IPR000884">
    <property type="entry name" value="TSP1_rpt"/>
</dbReference>
<keyword evidence="9 14" id="KW-0862">Zinc</keyword>
<evidence type="ECO:0000313" key="19">
    <source>
        <dbReference type="Proteomes" id="UP000887566"/>
    </source>
</evidence>
<keyword evidence="11 14" id="KW-1015">Disulfide bond</keyword>
<dbReference type="PROSITE" id="PS01180">
    <property type="entry name" value="CUB"/>
    <property type="match status" value="1"/>
</dbReference>
<dbReference type="SMART" id="SM00235">
    <property type="entry name" value="ZnMc"/>
    <property type="match status" value="1"/>
</dbReference>
<organism evidence="19 20">
    <name type="scientific">Plectus sambesii</name>
    <dbReference type="NCBI Taxonomy" id="2011161"/>
    <lineage>
        <taxon>Eukaryota</taxon>
        <taxon>Metazoa</taxon>
        <taxon>Ecdysozoa</taxon>
        <taxon>Nematoda</taxon>
        <taxon>Chromadorea</taxon>
        <taxon>Plectida</taxon>
        <taxon>Plectina</taxon>
        <taxon>Plectoidea</taxon>
        <taxon>Plectidae</taxon>
        <taxon>Plectus</taxon>
    </lineage>
</organism>
<dbReference type="FunFam" id="3.40.390.10:FF:000028">
    <property type="entry name" value="Zinc metalloproteinase"/>
    <property type="match status" value="1"/>
</dbReference>
<keyword evidence="12" id="KW-0325">Glycoprotein</keyword>
<feature type="active site" evidence="14">
    <location>
        <position position="550"/>
    </location>
</feature>
<dbReference type="Proteomes" id="UP000887566">
    <property type="component" value="Unplaced"/>
</dbReference>
<dbReference type="InterPro" id="IPR035914">
    <property type="entry name" value="Sperma_CUB_dom_sf"/>
</dbReference>
<evidence type="ECO:0000256" key="1">
    <source>
        <dbReference type="ARBA" id="ARBA00004613"/>
    </source>
</evidence>
<dbReference type="InterPro" id="IPR001506">
    <property type="entry name" value="Peptidase_M12A"/>
</dbReference>
<dbReference type="WBParaSite" id="PSAMB.scaffold147size72779.g2603.t1">
    <property type="protein sequence ID" value="PSAMB.scaffold147size72779.g2603.t1"/>
    <property type="gene ID" value="PSAMB.scaffold147size72779.g2603"/>
</dbReference>
<feature type="binding site" evidence="14">
    <location>
        <position position="553"/>
    </location>
    <ligand>
        <name>Zn(2+)</name>
        <dbReference type="ChEBI" id="CHEBI:29105"/>
        <note>catalytic</note>
    </ligand>
</feature>
<evidence type="ECO:0000256" key="2">
    <source>
        <dbReference type="ARBA" id="ARBA00022525"/>
    </source>
</evidence>
<dbReference type="PROSITE" id="PS50092">
    <property type="entry name" value="TSP1"/>
    <property type="match status" value="1"/>
</dbReference>
<dbReference type="Pfam" id="PF00090">
    <property type="entry name" value="TSP_1"/>
    <property type="match status" value="1"/>
</dbReference>
<keyword evidence="4 14" id="KW-0645">Protease</keyword>
<dbReference type="PROSITE" id="PS51864">
    <property type="entry name" value="ASTACIN"/>
    <property type="match status" value="1"/>
</dbReference>
<dbReference type="InterPro" id="IPR034035">
    <property type="entry name" value="Astacin-like_dom"/>
</dbReference>
<dbReference type="PROSITE" id="PS00022">
    <property type="entry name" value="EGF_1"/>
    <property type="match status" value="1"/>
</dbReference>
<dbReference type="PRINTS" id="PR00480">
    <property type="entry name" value="ASTACIN"/>
</dbReference>
<keyword evidence="10 14" id="KW-0482">Metalloprotease</keyword>
<evidence type="ECO:0000256" key="4">
    <source>
        <dbReference type="ARBA" id="ARBA00022670"/>
    </source>
</evidence>
<evidence type="ECO:0000313" key="20">
    <source>
        <dbReference type="WBParaSite" id="PSAMB.scaffold147size72779.g2603.t1"/>
    </source>
</evidence>
<dbReference type="GO" id="GO:0005576">
    <property type="term" value="C:extracellular region"/>
    <property type="evidence" value="ECO:0007669"/>
    <property type="project" value="UniProtKB-SubCell"/>
</dbReference>
<dbReference type="Gene3D" id="2.60.120.290">
    <property type="entry name" value="Spermadhesin, CUB domain"/>
    <property type="match status" value="1"/>
</dbReference>
<evidence type="ECO:0000256" key="3">
    <source>
        <dbReference type="ARBA" id="ARBA00022536"/>
    </source>
</evidence>
<keyword evidence="3" id="KW-0245">EGF-like domain</keyword>
<name>A0A914V2T7_9BILA</name>
<evidence type="ECO:0000256" key="7">
    <source>
        <dbReference type="ARBA" id="ARBA00022729"/>
    </source>
</evidence>
<dbReference type="GO" id="GO:0018996">
    <property type="term" value="P:molting cycle, collagen and cuticulin-based cuticle"/>
    <property type="evidence" value="ECO:0007669"/>
    <property type="project" value="UniProtKB-ARBA"/>
</dbReference>
<evidence type="ECO:0000256" key="13">
    <source>
        <dbReference type="PROSITE-ProRule" id="PRU00059"/>
    </source>
</evidence>
<dbReference type="FunFam" id="2.60.120.290:FF:000093">
    <property type="entry name" value="Zinc metalloproteinase"/>
    <property type="match status" value="1"/>
</dbReference>
<evidence type="ECO:0000256" key="11">
    <source>
        <dbReference type="ARBA" id="ARBA00023157"/>
    </source>
</evidence>
<dbReference type="SMART" id="SM00209">
    <property type="entry name" value="TSP1"/>
    <property type="match status" value="1"/>
</dbReference>
<dbReference type="SUPFAM" id="SSF55486">
    <property type="entry name" value="Metalloproteases ('zincins'), catalytic domain"/>
    <property type="match status" value="1"/>
</dbReference>
<dbReference type="CDD" id="cd04280">
    <property type="entry name" value="ZnMc_astacin_like"/>
    <property type="match status" value="1"/>
</dbReference>
<feature type="binding site" evidence="14">
    <location>
        <position position="549"/>
    </location>
    <ligand>
        <name>Zn(2+)</name>
        <dbReference type="ChEBI" id="CHEBI:29105"/>
        <note>catalytic</note>
    </ligand>
</feature>
<keyword evidence="7" id="KW-0732">Signal</keyword>
<keyword evidence="8 14" id="KW-0378">Hydrolase</keyword>
<evidence type="ECO:0000256" key="6">
    <source>
        <dbReference type="ARBA" id="ARBA00022723"/>
    </source>
</evidence>
<evidence type="ECO:0000256" key="15">
    <source>
        <dbReference type="RuleBase" id="RU361183"/>
    </source>
</evidence>
<dbReference type="SUPFAM" id="SSF49854">
    <property type="entry name" value="Spermadhesin, CUB domain"/>
    <property type="match status" value="1"/>
</dbReference>
<evidence type="ECO:0000259" key="18">
    <source>
        <dbReference type="PROSITE" id="PS51864"/>
    </source>
</evidence>
<dbReference type="Pfam" id="PF01400">
    <property type="entry name" value="Astacin"/>
    <property type="match status" value="1"/>
</dbReference>
<evidence type="ECO:0000256" key="9">
    <source>
        <dbReference type="ARBA" id="ARBA00022833"/>
    </source>
</evidence>
<feature type="disulfide bond" evidence="14">
    <location>
        <begin position="497"/>
        <end position="652"/>
    </location>
</feature>
<protein>
    <recommendedName>
        <fullName evidence="15">Metalloendopeptidase</fullName>
        <ecNumber evidence="15">3.4.24.-</ecNumber>
    </recommendedName>
</protein>
<dbReference type="Gene3D" id="3.40.390.10">
    <property type="entry name" value="Collagenase (Catalytic Domain)"/>
    <property type="match status" value="1"/>
</dbReference>
<dbReference type="SUPFAM" id="SSF82895">
    <property type="entry name" value="TSP-1 type 1 repeat"/>
    <property type="match status" value="1"/>
</dbReference>